<organism evidence="6">
    <name type="scientific">Anisakis simplex</name>
    <name type="common">Herring worm</name>
    <dbReference type="NCBI Taxonomy" id="6269"/>
    <lineage>
        <taxon>Eukaryota</taxon>
        <taxon>Metazoa</taxon>
        <taxon>Ecdysozoa</taxon>
        <taxon>Nematoda</taxon>
        <taxon>Chromadorea</taxon>
        <taxon>Rhabditida</taxon>
        <taxon>Spirurina</taxon>
        <taxon>Ascaridomorpha</taxon>
        <taxon>Ascaridoidea</taxon>
        <taxon>Anisakidae</taxon>
        <taxon>Anisakis</taxon>
        <taxon>Anisakis simplex complex</taxon>
    </lineage>
</organism>
<sequence length="98" mass="10844">MRSSSQILNALLYLFFIDCLLVEVTHQNGVKKISTVAEGITDYVPPQSRVDCAPGQDRPDEIACEQLGCLYDGGASVIFTLNLSLTAFKNSLLQFFHF</sequence>
<dbReference type="AlphaFoldDB" id="A0A0M3KDB1"/>
<dbReference type="InterPro" id="IPR000519">
    <property type="entry name" value="P_trefoil_dom"/>
</dbReference>
<evidence type="ECO:0000313" key="5">
    <source>
        <dbReference type="Proteomes" id="UP000267096"/>
    </source>
</evidence>
<evidence type="ECO:0000313" key="4">
    <source>
        <dbReference type="EMBL" id="VDK64464.1"/>
    </source>
</evidence>
<evidence type="ECO:0000259" key="3">
    <source>
        <dbReference type="Pfam" id="PF00088"/>
    </source>
</evidence>
<accession>A0A0M3KDB1</accession>
<dbReference type="EMBL" id="UYRR01035389">
    <property type="protein sequence ID" value="VDK64464.1"/>
    <property type="molecule type" value="Genomic_DNA"/>
</dbReference>
<feature type="chain" id="PRO_5043121443" evidence="2">
    <location>
        <begin position="28"/>
        <end position="98"/>
    </location>
</feature>
<reference evidence="6" key="1">
    <citation type="submission" date="2017-02" db="UniProtKB">
        <authorList>
            <consortium name="WormBaseParasite"/>
        </authorList>
    </citation>
    <scope>IDENTIFICATION</scope>
</reference>
<dbReference type="CDD" id="cd00111">
    <property type="entry name" value="Trefoil"/>
    <property type="match status" value="1"/>
</dbReference>
<dbReference type="WBParaSite" id="ASIM_0001896301-mRNA-1">
    <property type="protein sequence ID" value="ASIM_0001896301-mRNA-1"/>
    <property type="gene ID" value="ASIM_0001896301"/>
</dbReference>
<keyword evidence="5" id="KW-1185">Reference proteome</keyword>
<dbReference type="InterPro" id="IPR044913">
    <property type="entry name" value="P_trefoil_dom_sf"/>
</dbReference>
<proteinExistence type="predicted"/>
<name>A0A0M3KDB1_ANISI</name>
<dbReference type="SUPFAM" id="SSF57492">
    <property type="entry name" value="Trefoil"/>
    <property type="match status" value="1"/>
</dbReference>
<reference evidence="4 5" key="2">
    <citation type="submission" date="2018-11" db="EMBL/GenBank/DDBJ databases">
        <authorList>
            <consortium name="Pathogen Informatics"/>
        </authorList>
    </citation>
    <scope>NUCLEOTIDE SEQUENCE [LARGE SCALE GENOMIC DNA]</scope>
</reference>
<evidence type="ECO:0000256" key="1">
    <source>
        <dbReference type="ARBA" id="ARBA00023157"/>
    </source>
</evidence>
<feature type="signal peptide" evidence="2">
    <location>
        <begin position="1"/>
        <end position="27"/>
    </location>
</feature>
<gene>
    <name evidence="4" type="ORF">ASIM_LOCUS18357</name>
</gene>
<feature type="domain" description="P-type" evidence="3">
    <location>
        <begin position="44"/>
        <end position="72"/>
    </location>
</feature>
<keyword evidence="2" id="KW-0732">Signal</keyword>
<dbReference type="Pfam" id="PF00088">
    <property type="entry name" value="Trefoil"/>
    <property type="match status" value="1"/>
</dbReference>
<dbReference type="Gene3D" id="4.10.110.10">
    <property type="entry name" value="Spasmolytic Protein, domain 1"/>
    <property type="match status" value="1"/>
</dbReference>
<keyword evidence="1" id="KW-1015">Disulfide bond</keyword>
<protein>
    <submittedName>
        <fullName evidence="6">P-type domain-containing protein</fullName>
    </submittedName>
</protein>
<evidence type="ECO:0000313" key="6">
    <source>
        <dbReference type="WBParaSite" id="ASIM_0001896301-mRNA-1"/>
    </source>
</evidence>
<evidence type="ECO:0000256" key="2">
    <source>
        <dbReference type="SAM" id="SignalP"/>
    </source>
</evidence>
<dbReference type="Proteomes" id="UP000267096">
    <property type="component" value="Unassembled WGS sequence"/>
</dbReference>